<keyword evidence="1" id="KW-0732">Signal</keyword>
<reference evidence="7" key="3">
    <citation type="submission" date="2015-06" db="UniProtKB">
        <authorList>
            <consortium name="EnsemblMetazoa"/>
        </authorList>
    </citation>
    <scope>IDENTIFICATION</scope>
</reference>
<feature type="disulfide bond" evidence="4">
    <location>
        <begin position="181"/>
        <end position="224"/>
    </location>
</feature>
<keyword evidence="4" id="KW-0768">Sushi</keyword>
<organism evidence="6">
    <name type="scientific">Capitella teleta</name>
    <name type="common">Polychaete worm</name>
    <dbReference type="NCBI Taxonomy" id="283909"/>
    <lineage>
        <taxon>Eukaryota</taxon>
        <taxon>Metazoa</taxon>
        <taxon>Spiralia</taxon>
        <taxon>Lophotrochozoa</taxon>
        <taxon>Annelida</taxon>
        <taxon>Polychaeta</taxon>
        <taxon>Sedentaria</taxon>
        <taxon>Scolecida</taxon>
        <taxon>Capitellidae</taxon>
        <taxon>Capitella</taxon>
    </lineage>
</organism>
<proteinExistence type="predicted"/>
<dbReference type="Pfam" id="PF00084">
    <property type="entry name" value="Sushi"/>
    <property type="match status" value="4"/>
</dbReference>
<keyword evidence="2" id="KW-0677">Repeat</keyword>
<keyword evidence="8" id="KW-1185">Reference proteome</keyword>
<dbReference type="OMA" id="EPPKCKV"/>
<dbReference type="InterPro" id="IPR000436">
    <property type="entry name" value="Sushi_SCR_CCP_dom"/>
</dbReference>
<dbReference type="AlphaFoldDB" id="R7UBD1"/>
<dbReference type="CDD" id="cd00033">
    <property type="entry name" value="CCP"/>
    <property type="match status" value="4"/>
</dbReference>
<evidence type="ECO:0000313" key="6">
    <source>
        <dbReference type="EMBL" id="ELU03675.1"/>
    </source>
</evidence>
<evidence type="ECO:0000256" key="2">
    <source>
        <dbReference type="ARBA" id="ARBA00022737"/>
    </source>
</evidence>
<dbReference type="PROSITE" id="PS50923">
    <property type="entry name" value="SUSHI"/>
    <property type="match status" value="4"/>
</dbReference>
<dbReference type="InterPro" id="IPR035976">
    <property type="entry name" value="Sushi/SCR/CCP_sf"/>
</dbReference>
<feature type="domain" description="Sushi" evidence="5">
    <location>
        <begin position="43"/>
        <end position="104"/>
    </location>
</feature>
<feature type="disulfide bond" evidence="4">
    <location>
        <begin position="210"/>
        <end position="237"/>
    </location>
</feature>
<reference evidence="8" key="1">
    <citation type="submission" date="2012-12" db="EMBL/GenBank/DDBJ databases">
        <authorList>
            <person name="Hellsten U."/>
            <person name="Grimwood J."/>
            <person name="Chapman J.A."/>
            <person name="Shapiro H."/>
            <person name="Aerts A."/>
            <person name="Otillar R.P."/>
            <person name="Terry A.Y."/>
            <person name="Boore J.L."/>
            <person name="Simakov O."/>
            <person name="Marletaz F."/>
            <person name="Cho S.-J."/>
            <person name="Edsinger-Gonzales E."/>
            <person name="Havlak P."/>
            <person name="Kuo D.-H."/>
            <person name="Larsson T."/>
            <person name="Lv J."/>
            <person name="Arendt D."/>
            <person name="Savage R."/>
            <person name="Osoegawa K."/>
            <person name="de Jong P."/>
            <person name="Lindberg D.R."/>
            <person name="Seaver E.C."/>
            <person name="Weisblat D.A."/>
            <person name="Putnam N.H."/>
            <person name="Grigoriev I.V."/>
            <person name="Rokhsar D.S."/>
        </authorList>
    </citation>
    <scope>NUCLEOTIDE SEQUENCE</scope>
    <source>
        <strain evidence="8">I ESC-2004</strain>
    </source>
</reference>
<dbReference type="PANTHER" id="PTHR45656">
    <property type="entry name" value="PROTEIN CBR-CLEC-78"/>
    <property type="match status" value="1"/>
</dbReference>
<gene>
    <name evidence="6" type="ORF">CAPTEDRAFT_126262</name>
</gene>
<reference evidence="6 8" key="2">
    <citation type="journal article" date="2013" name="Nature">
        <title>Insights into bilaterian evolution from three spiralian genomes.</title>
        <authorList>
            <person name="Simakov O."/>
            <person name="Marletaz F."/>
            <person name="Cho S.J."/>
            <person name="Edsinger-Gonzales E."/>
            <person name="Havlak P."/>
            <person name="Hellsten U."/>
            <person name="Kuo D.H."/>
            <person name="Larsson T."/>
            <person name="Lv J."/>
            <person name="Arendt D."/>
            <person name="Savage R."/>
            <person name="Osoegawa K."/>
            <person name="de Jong P."/>
            <person name="Grimwood J."/>
            <person name="Chapman J.A."/>
            <person name="Shapiro H."/>
            <person name="Aerts A."/>
            <person name="Otillar R.P."/>
            <person name="Terry A.Y."/>
            <person name="Boore J.L."/>
            <person name="Grigoriev I.V."/>
            <person name="Lindberg D.R."/>
            <person name="Seaver E.C."/>
            <person name="Weisblat D.A."/>
            <person name="Putnam N.H."/>
            <person name="Rokhsar D.S."/>
        </authorList>
    </citation>
    <scope>NUCLEOTIDE SEQUENCE</scope>
    <source>
        <strain evidence="6 8">I ESC-2004</strain>
    </source>
</reference>
<dbReference type="HOGENOM" id="CLU_020107_2_1_1"/>
<evidence type="ECO:0000256" key="3">
    <source>
        <dbReference type="ARBA" id="ARBA00023157"/>
    </source>
</evidence>
<feature type="non-terminal residue" evidence="6">
    <location>
        <position position="1"/>
    </location>
</feature>
<dbReference type="EMBL" id="KB302988">
    <property type="protein sequence ID" value="ELU03675.1"/>
    <property type="molecule type" value="Genomic_DNA"/>
</dbReference>
<dbReference type="InterPro" id="IPR051277">
    <property type="entry name" value="SEZ6_CSMD_C4BPB_Regulators"/>
</dbReference>
<evidence type="ECO:0000313" key="8">
    <source>
        <dbReference type="Proteomes" id="UP000014760"/>
    </source>
</evidence>
<evidence type="ECO:0000256" key="1">
    <source>
        <dbReference type="ARBA" id="ARBA00022729"/>
    </source>
</evidence>
<name>R7UBD1_CAPTE</name>
<comment type="caution">
    <text evidence="4">Lacks conserved residue(s) required for the propagation of feature annotation.</text>
</comment>
<evidence type="ECO:0000313" key="7">
    <source>
        <dbReference type="EnsemblMetazoa" id="CapteP126262"/>
    </source>
</evidence>
<evidence type="ECO:0000256" key="4">
    <source>
        <dbReference type="PROSITE-ProRule" id="PRU00302"/>
    </source>
</evidence>
<evidence type="ECO:0000259" key="5">
    <source>
        <dbReference type="PROSITE" id="PS50923"/>
    </source>
</evidence>
<dbReference type="EnsemblMetazoa" id="CapteT126262">
    <property type="protein sequence ID" value="CapteP126262"/>
    <property type="gene ID" value="CapteG126262"/>
</dbReference>
<dbReference type="Proteomes" id="UP000014760">
    <property type="component" value="Unassembled WGS sequence"/>
</dbReference>
<dbReference type="EMBL" id="AMQN01008378">
    <property type="status" value="NOT_ANNOTATED_CDS"/>
    <property type="molecule type" value="Genomic_DNA"/>
</dbReference>
<dbReference type="SUPFAM" id="SSF57535">
    <property type="entry name" value="Complement control module/SCR domain"/>
    <property type="match status" value="4"/>
</dbReference>
<protein>
    <recommendedName>
        <fullName evidence="5">Sushi domain-containing protein</fullName>
    </recommendedName>
</protein>
<dbReference type="PANTHER" id="PTHR45656:SF4">
    <property type="entry name" value="PROTEIN CBR-CLEC-78"/>
    <property type="match status" value="1"/>
</dbReference>
<feature type="disulfide bond" evidence="4">
    <location>
        <begin position="13"/>
        <end position="40"/>
    </location>
</feature>
<dbReference type="STRING" id="283909.R7UBD1"/>
<keyword evidence="3 4" id="KW-1015">Disulfide bond</keyword>
<accession>R7UBD1</accession>
<dbReference type="SMART" id="SM00032">
    <property type="entry name" value="CCP"/>
    <property type="match status" value="4"/>
</dbReference>
<feature type="domain" description="Sushi" evidence="5">
    <location>
        <begin position="105"/>
        <end position="161"/>
    </location>
</feature>
<feature type="domain" description="Sushi" evidence="5">
    <location>
        <begin position="179"/>
        <end position="239"/>
    </location>
</feature>
<feature type="domain" description="Sushi" evidence="5">
    <location>
        <begin position="1"/>
        <end position="42"/>
    </location>
</feature>
<dbReference type="Gene3D" id="2.10.70.10">
    <property type="entry name" value="Complement Module, domain 1"/>
    <property type="match status" value="4"/>
</dbReference>
<sequence>SNFTQGHIVQFTCDPGYVLKGANQAECSSTGKWSANPPNCQEITCPELPNPMNAERTQPNLRVGSKAIYKCNVGYKLQGIASITCVEREEGTGAWSDLPPICVLFTCPPLRAPAHGRIQNSVFTYGQQVRFSCDPGYNLRGLAALTCGTGEWDAAPPVCESKLYSEICYHGLYSVLTVVQCPAPTLNDNIVVQPEHQQASVYNSILTFSCEAGYKLKGYTTIRCLANGRWDDRVPSCEGVY</sequence>
<dbReference type="OrthoDB" id="7487745at2759"/>